<dbReference type="Proteomes" id="UP001231124">
    <property type="component" value="Unassembled WGS sequence"/>
</dbReference>
<keyword evidence="2" id="KW-0378">Hydrolase</keyword>
<evidence type="ECO:0000259" key="1">
    <source>
        <dbReference type="Pfam" id="PF00149"/>
    </source>
</evidence>
<comment type="caution">
    <text evidence="2">The sequence shown here is derived from an EMBL/GenBank/DDBJ whole genome shotgun (WGS) entry which is preliminary data.</text>
</comment>
<dbReference type="PANTHER" id="PTHR42850">
    <property type="entry name" value="METALLOPHOSPHOESTERASE"/>
    <property type="match status" value="1"/>
</dbReference>
<dbReference type="InterPro" id="IPR029052">
    <property type="entry name" value="Metallo-depent_PP-like"/>
</dbReference>
<evidence type="ECO:0000313" key="3">
    <source>
        <dbReference type="Proteomes" id="UP001231124"/>
    </source>
</evidence>
<sequence length="220" mass="24558">MITFAVGDIHGCFDRLRLILDRIDRYARRAPSQEPSRIVLLGDYVNGGPDSRRVLDLLIDRPDITALRGHQDAMLLSAARGHRGSVWNFEFHGGAATLRSFGVAAASAIPRLYLDFLRRGLWRYVEDERRVFVHASVDPACPGMAEQDDLTLLWARRPLAPDDGAFGRYVVHGHFPQADALPEILGHRCNLDSAVWTTGILTCGIFDDTQADPIDILQTR</sequence>
<keyword evidence="3" id="KW-1185">Reference proteome</keyword>
<dbReference type="GO" id="GO:0004722">
    <property type="term" value="F:protein serine/threonine phosphatase activity"/>
    <property type="evidence" value="ECO:0007669"/>
    <property type="project" value="UniProtKB-EC"/>
</dbReference>
<dbReference type="RefSeq" id="WP_238206929.1">
    <property type="nucleotide sequence ID" value="NZ_BPQE01000031.1"/>
</dbReference>
<dbReference type="EMBL" id="JAUSVP010000004">
    <property type="protein sequence ID" value="MDQ0447236.1"/>
    <property type="molecule type" value="Genomic_DNA"/>
</dbReference>
<proteinExistence type="predicted"/>
<gene>
    <name evidence="2" type="ORF">QO012_001732</name>
</gene>
<dbReference type="EC" id="3.1.3.16" evidence="2"/>
<dbReference type="InterPro" id="IPR004843">
    <property type="entry name" value="Calcineurin-like_PHP"/>
</dbReference>
<dbReference type="InterPro" id="IPR050126">
    <property type="entry name" value="Ap4A_hydrolase"/>
</dbReference>
<dbReference type="Pfam" id="PF00149">
    <property type="entry name" value="Metallophos"/>
    <property type="match status" value="1"/>
</dbReference>
<organism evidence="2 3">
    <name type="scientific">Methylobacterium aerolatum</name>
    <dbReference type="NCBI Taxonomy" id="418708"/>
    <lineage>
        <taxon>Bacteria</taxon>
        <taxon>Pseudomonadati</taxon>
        <taxon>Pseudomonadota</taxon>
        <taxon>Alphaproteobacteria</taxon>
        <taxon>Hyphomicrobiales</taxon>
        <taxon>Methylobacteriaceae</taxon>
        <taxon>Methylobacterium</taxon>
    </lineage>
</organism>
<dbReference type="SUPFAM" id="SSF56300">
    <property type="entry name" value="Metallo-dependent phosphatases"/>
    <property type="match status" value="1"/>
</dbReference>
<feature type="domain" description="Calcineurin-like phosphoesterase" evidence="1">
    <location>
        <begin position="5"/>
        <end position="91"/>
    </location>
</feature>
<reference evidence="2 3" key="1">
    <citation type="submission" date="2023-07" db="EMBL/GenBank/DDBJ databases">
        <title>Genomic Encyclopedia of Type Strains, Phase IV (KMG-IV): sequencing the most valuable type-strain genomes for metagenomic binning, comparative biology and taxonomic classification.</title>
        <authorList>
            <person name="Goeker M."/>
        </authorList>
    </citation>
    <scope>NUCLEOTIDE SEQUENCE [LARGE SCALE GENOMIC DNA]</scope>
    <source>
        <strain evidence="2 3">DSM 19013</strain>
    </source>
</reference>
<protein>
    <submittedName>
        <fullName evidence="2">Serine/threonine protein phosphatase 1</fullName>
        <ecNumber evidence="2">3.1.3.16</ecNumber>
    </submittedName>
</protein>
<dbReference type="Gene3D" id="3.60.21.10">
    <property type="match status" value="1"/>
</dbReference>
<accession>A0ABU0I0H9</accession>
<name>A0ABU0I0H9_9HYPH</name>
<evidence type="ECO:0000313" key="2">
    <source>
        <dbReference type="EMBL" id="MDQ0447236.1"/>
    </source>
</evidence>
<dbReference type="PANTHER" id="PTHR42850:SF4">
    <property type="entry name" value="ZINC-DEPENDENT ENDOPOLYPHOSPHATASE"/>
    <property type="match status" value="1"/>
</dbReference>